<keyword evidence="3" id="KW-1185">Reference proteome</keyword>
<evidence type="ECO:0000313" key="2">
    <source>
        <dbReference type="EMBL" id="KHE41073.1"/>
    </source>
</evidence>
<dbReference type="Pfam" id="PF11551">
    <property type="entry name" value="Omp28"/>
    <property type="match status" value="1"/>
</dbReference>
<dbReference type="EMBL" id="JRGF01000016">
    <property type="protein sequence ID" value="KHE41073.1"/>
    <property type="molecule type" value="Genomic_DNA"/>
</dbReference>
<dbReference type="RefSeq" id="WP_035474231.1">
    <property type="nucleotide sequence ID" value="NZ_JRGF01000016.1"/>
</dbReference>
<gene>
    <name evidence="2" type="ORF">LG35_09390</name>
</gene>
<protein>
    <submittedName>
        <fullName evidence="2">Uncharacterized protein</fullName>
    </submittedName>
</protein>
<proteinExistence type="predicted"/>
<dbReference type="Proteomes" id="UP000030889">
    <property type="component" value="Unassembled WGS sequence"/>
</dbReference>
<evidence type="ECO:0000256" key="1">
    <source>
        <dbReference type="SAM" id="SignalP"/>
    </source>
</evidence>
<dbReference type="Gene3D" id="2.60.40.10">
    <property type="entry name" value="Immunoglobulins"/>
    <property type="match status" value="1"/>
</dbReference>
<comment type="caution">
    <text evidence="2">The sequence shown here is derived from an EMBL/GenBank/DDBJ whole genome shotgun (WGS) entry which is preliminary data.</text>
</comment>
<dbReference type="InterPro" id="IPR021615">
    <property type="entry name" value="Omp28"/>
</dbReference>
<feature type="signal peptide" evidence="1">
    <location>
        <begin position="1"/>
        <end position="20"/>
    </location>
</feature>
<dbReference type="InterPro" id="IPR036249">
    <property type="entry name" value="Thioredoxin-like_sf"/>
</dbReference>
<keyword evidence="1" id="KW-0732">Signal</keyword>
<accession>A0ABR4YH40</accession>
<name>A0ABR4YH40_9BACT</name>
<evidence type="ECO:0000313" key="3">
    <source>
        <dbReference type="Proteomes" id="UP000030889"/>
    </source>
</evidence>
<dbReference type="SUPFAM" id="SSF52833">
    <property type="entry name" value="Thioredoxin-like"/>
    <property type="match status" value="1"/>
</dbReference>
<dbReference type="Gene3D" id="3.40.30.10">
    <property type="entry name" value="Glutaredoxin"/>
    <property type="match status" value="1"/>
</dbReference>
<dbReference type="InterPro" id="IPR013783">
    <property type="entry name" value="Ig-like_fold"/>
</dbReference>
<feature type="chain" id="PRO_5046148213" evidence="1">
    <location>
        <begin position="21"/>
        <end position="515"/>
    </location>
</feature>
<dbReference type="PROSITE" id="PS51257">
    <property type="entry name" value="PROKAR_LIPOPROTEIN"/>
    <property type="match status" value="1"/>
</dbReference>
<sequence>MRTFKSLSFVLMAAALSLTACNNPNGGNENPSSGEKKLMLSVDKTSIMSDGRDKATFTVKYGTEEKSVDVTSDAVIMNGTVAIEGFTFTSTTPETYTFTATYEDPESGETVTSNEVTVTASSLTLSVDAETIVSNGLGKATFTVTYEGEDVTATSTITNVTLGEEYAQGANEFVSPSYVGEFEFTAKYRNLTSNTVKVTVEAAPAAELRLVVDKPRLQSGESATFTVLDKGTDVTASAKIKNVTSGDYLDGATFTMGSDKTVQFVAEYNDKTSQTLSVGSGDFHKSVMVLKFTSVGCSYCPQMATALEKANESYDNGTRMVEVSVHHPNMGSDPMIPANIDDFNAYFSVPGLPMTYYDMDLSVYSYGAESTSAILGKVKPLARTVAGVGIAADAEADGSNLKVNVNVTASVANEYYLAVMLLENGIVHSQTGGGANYVHNHTLRETLSESIFGDSLGAMTVGQTVSKEYSITANAEYEIDNCSIVCYVCTKSGDVWSVSNVVSFPVGSWADVTFE</sequence>
<organism evidence="2 3">
    <name type="scientific">Alistipes inops</name>
    <dbReference type="NCBI Taxonomy" id="1501391"/>
    <lineage>
        <taxon>Bacteria</taxon>
        <taxon>Pseudomonadati</taxon>
        <taxon>Bacteroidota</taxon>
        <taxon>Bacteroidia</taxon>
        <taxon>Bacteroidales</taxon>
        <taxon>Rikenellaceae</taxon>
        <taxon>Alistipes</taxon>
    </lineage>
</organism>
<reference evidence="2 3" key="1">
    <citation type="submission" date="2014-09" db="EMBL/GenBank/DDBJ databases">
        <title>Alistipes sp. 627, sp. nov., a novel member of the family Rikenellaceae isolated from human faeces.</title>
        <authorList>
            <person name="Shkoporov A.N."/>
            <person name="Chaplin A.V."/>
            <person name="Motuzova O.V."/>
            <person name="Kafarskaia L.I."/>
            <person name="Khokhlova E.V."/>
            <person name="Efimov B.A."/>
        </authorList>
    </citation>
    <scope>NUCLEOTIDE SEQUENCE [LARGE SCALE GENOMIC DNA]</scope>
    <source>
        <strain evidence="2 3">627</strain>
    </source>
</reference>